<dbReference type="RefSeq" id="WP_101618354.1">
    <property type="nucleotide sequence ID" value="NZ_NMWU01000055.1"/>
</dbReference>
<sequence length="113" mass="13131">MSERPTMNLTIDITVPGDLDTDTGWATDRHLTTRLPLTLDQATRLRDLLDRELDPADTVRLRNSTAIMWQTRCRHTRLIGETLDRIGIDRDGLRIPDQDHVVVGWTIYPWPNW</sequence>
<proteinExistence type="predicted"/>
<dbReference type="Proteomes" id="UP000235050">
    <property type="component" value="Unassembled WGS sequence"/>
</dbReference>
<evidence type="ECO:0000313" key="1">
    <source>
        <dbReference type="EMBL" id="PLS29947.1"/>
    </source>
</evidence>
<organism evidence="1 2">
    <name type="scientific">Bifidobacterium margollesii</name>
    <dbReference type="NCBI Taxonomy" id="2020964"/>
    <lineage>
        <taxon>Bacteria</taxon>
        <taxon>Bacillati</taxon>
        <taxon>Actinomycetota</taxon>
        <taxon>Actinomycetes</taxon>
        <taxon>Bifidobacteriales</taxon>
        <taxon>Bifidobacteriaceae</taxon>
        <taxon>Bifidobacterium</taxon>
    </lineage>
</organism>
<protein>
    <submittedName>
        <fullName evidence="1">Uncharacterized protein</fullName>
    </submittedName>
</protein>
<evidence type="ECO:0000313" key="2">
    <source>
        <dbReference type="Proteomes" id="UP000235050"/>
    </source>
</evidence>
<name>A0A2N5J6Y9_9BIFI</name>
<comment type="caution">
    <text evidence="1">The sequence shown here is derived from an EMBL/GenBank/DDBJ whole genome shotgun (WGS) entry which is preliminary data.</text>
</comment>
<dbReference type="AlphaFoldDB" id="A0A2N5J6Y9"/>
<dbReference type="EMBL" id="NMWU01000055">
    <property type="protein sequence ID" value="PLS29947.1"/>
    <property type="molecule type" value="Genomic_DNA"/>
</dbReference>
<reference evidence="1 2" key="1">
    <citation type="submission" date="2017-07" db="EMBL/GenBank/DDBJ databases">
        <title>Bifidobacterium novel species.</title>
        <authorList>
            <person name="Lugli G.A."/>
            <person name="Milani C."/>
            <person name="Duranti S."/>
            <person name="Mangifesta M."/>
        </authorList>
    </citation>
    <scope>NUCLEOTIDE SEQUENCE [LARGE SCALE GENOMIC DNA]</scope>
    <source>
        <strain evidence="2">Uis1B</strain>
    </source>
</reference>
<keyword evidence="2" id="KW-1185">Reference proteome</keyword>
<gene>
    <name evidence="1" type="ORF">Uis1B_2215</name>
</gene>
<accession>A0A2N5J6Y9</accession>
<dbReference type="OrthoDB" id="3232586at2"/>